<reference evidence="10" key="1">
    <citation type="journal article" date="2019" name="Int. J. Syst. Evol. Microbiol.">
        <title>The Global Catalogue of Microorganisms (GCM) 10K type strain sequencing project: providing services to taxonomists for standard genome sequencing and annotation.</title>
        <authorList>
            <consortium name="The Broad Institute Genomics Platform"/>
            <consortium name="The Broad Institute Genome Sequencing Center for Infectious Disease"/>
            <person name="Wu L."/>
            <person name="Ma J."/>
        </authorList>
    </citation>
    <scope>NUCLEOTIDE SEQUENCE [LARGE SCALE GENOMIC DNA]</scope>
    <source>
        <strain evidence="10">JCM 17460</strain>
    </source>
</reference>
<keyword evidence="3" id="KW-1003">Cell membrane</keyword>
<feature type="transmembrane region" description="Helical" evidence="8">
    <location>
        <begin position="262"/>
        <end position="282"/>
    </location>
</feature>
<evidence type="ECO:0000256" key="6">
    <source>
        <dbReference type="ARBA" id="ARBA00023136"/>
    </source>
</evidence>
<feature type="transmembrane region" description="Helical" evidence="8">
    <location>
        <begin position="228"/>
        <end position="250"/>
    </location>
</feature>
<comment type="caution">
    <text evidence="9">The sequence shown here is derived from an EMBL/GenBank/DDBJ whole genome shotgun (WGS) entry which is preliminary data.</text>
</comment>
<keyword evidence="5 8" id="KW-1133">Transmembrane helix</keyword>
<feature type="transmembrane region" description="Helical" evidence="8">
    <location>
        <begin position="50"/>
        <end position="70"/>
    </location>
</feature>
<feature type="transmembrane region" description="Helical" evidence="8">
    <location>
        <begin position="314"/>
        <end position="333"/>
    </location>
</feature>
<keyword evidence="10" id="KW-1185">Reference proteome</keyword>
<feature type="transmembrane region" description="Helical" evidence="8">
    <location>
        <begin position="20"/>
        <end position="44"/>
    </location>
</feature>
<evidence type="ECO:0000256" key="3">
    <source>
        <dbReference type="ARBA" id="ARBA00022475"/>
    </source>
</evidence>
<keyword evidence="2" id="KW-0813">Transport</keyword>
<feature type="transmembrane region" description="Helical" evidence="8">
    <location>
        <begin position="177"/>
        <end position="196"/>
    </location>
</feature>
<dbReference type="Pfam" id="PF05977">
    <property type="entry name" value="MFS_3"/>
    <property type="match status" value="1"/>
</dbReference>
<sequence length="428" mass="44429">MNRVIEAVAPARLGPGFRRLMVSAWVSNLGDGIALAAGPLLVASQTRSPALVSLAMLLVGLPWLLFGLFAGAVADRVDRLRMVVVANLLRAVVLVALCVTILTGAVSIAVALGALFLLGAAEVFADTAYRTFLPMLVDKADLGIANARLQAGFITLNQFAGAPVGAALFAVGMAVPFGAQVGCVLLGVVLVGRIALPPGPVRGEVDTHVLRDIADGVRWLVGHPPVRTLALVIVTFNITWAAAWSVLVLYSLDVLHMGPVGYGLLTTAAAAGGLVGTFLYGWLERHVPLATLMRACLTLEVLMHLGFALTRVPWLAVLIMFGFGVYAFAWGALSQAVRQRAVPTAYQGRVGSVYSVAIYGGTVIGSGVGGLVAERGGILAPFWFAFVGSGITLALVWRQLGHIAHADDAPEDVPGDAPGVPRSAGPAG</sequence>
<dbReference type="RefSeq" id="WP_218234115.1">
    <property type="nucleotide sequence ID" value="NZ_BAABBB010000013.1"/>
</dbReference>
<feature type="transmembrane region" description="Helical" evidence="8">
    <location>
        <begin position="149"/>
        <end position="171"/>
    </location>
</feature>
<dbReference type="Proteomes" id="UP001500301">
    <property type="component" value="Unassembled WGS sequence"/>
</dbReference>
<comment type="subcellular location">
    <subcellularLocation>
        <location evidence="1">Cell membrane</location>
        <topology evidence="1">Multi-pass membrane protein</topology>
    </subcellularLocation>
</comment>
<dbReference type="InterPro" id="IPR010290">
    <property type="entry name" value="TM_effector"/>
</dbReference>
<dbReference type="PANTHER" id="PTHR23513">
    <property type="entry name" value="INTEGRAL MEMBRANE EFFLUX PROTEIN-RELATED"/>
    <property type="match status" value="1"/>
</dbReference>
<proteinExistence type="predicted"/>
<evidence type="ECO:0000256" key="2">
    <source>
        <dbReference type="ARBA" id="ARBA00022448"/>
    </source>
</evidence>
<gene>
    <name evidence="9" type="ORF">GCM10022263_25170</name>
</gene>
<evidence type="ECO:0000256" key="7">
    <source>
        <dbReference type="SAM" id="MobiDB-lite"/>
    </source>
</evidence>
<dbReference type="PANTHER" id="PTHR23513:SF6">
    <property type="entry name" value="MAJOR FACILITATOR SUPERFAMILY ASSOCIATED DOMAIN-CONTAINING PROTEIN"/>
    <property type="match status" value="1"/>
</dbReference>
<dbReference type="EMBL" id="BAABBB010000013">
    <property type="protein sequence ID" value="GAA3536424.1"/>
    <property type="molecule type" value="Genomic_DNA"/>
</dbReference>
<name>A0ABP6VLQ1_9ACTN</name>
<feature type="region of interest" description="Disordered" evidence="7">
    <location>
        <begin position="408"/>
        <end position="428"/>
    </location>
</feature>
<keyword evidence="4 8" id="KW-0812">Transmembrane</keyword>
<feature type="transmembrane region" description="Helical" evidence="8">
    <location>
        <begin position="378"/>
        <end position="397"/>
    </location>
</feature>
<protein>
    <submittedName>
        <fullName evidence="9">MFS transporter</fullName>
    </submittedName>
</protein>
<accession>A0ABP6VLQ1</accession>
<evidence type="ECO:0000256" key="8">
    <source>
        <dbReference type="SAM" id="Phobius"/>
    </source>
</evidence>
<evidence type="ECO:0000256" key="5">
    <source>
        <dbReference type="ARBA" id="ARBA00022989"/>
    </source>
</evidence>
<organism evidence="9 10">
    <name type="scientific">Nocardioides daeguensis</name>
    <dbReference type="NCBI Taxonomy" id="908359"/>
    <lineage>
        <taxon>Bacteria</taxon>
        <taxon>Bacillati</taxon>
        <taxon>Actinomycetota</taxon>
        <taxon>Actinomycetes</taxon>
        <taxon>Propionibacteriales</taxon>
        <taxon>Nocardioidaceae</taxon>
        <taxon>Nocardioides</taxon>
    </lineage>
</organism>
<keyword evidence="6 8" id="KW-0472">Membrane</keyword>
<evidence type="ECO:0000313" key="9">
    <source>
        <dbReference type="EMBL" id="GAA3536424.1"/>
    </source>
</evidence>
<evidence type="ECO:0000256" key="1">
    <source>
        <dbReference type="ARBA" id="ARBA00004651"/>
    </source>
</evidence>
<evidence type="ECO:0000313" key="10">
    <source>
        <dbReference type="Proteomes" id="UP001500301"/>
    </source>
</evidence>
<dbReference type="CDD" id="cd06173">
    <property type="entry name" value="MFS_MefA_like"/>
    <property type="match status" value="1"/>
</dbReference>
<evidence type="ECO:0000256" key="4">
    <source>
        <dbReference type="ARBA" id="ARBA00022692"/>
    </source>
</evidence>
<feature type="transmembrane region" description="Helical" evidence="8">
    <location>
        <begin position="353"/>
        <end position="372"/>
    </location>
</feature>